<keyword evidence="3" id="KW-0862">Zinc</keyword>
<dbReference type="SUPFAM" id="SSF57850">
    <property type="entry name" value="RING/U-box"/>
    <property type="match status" value="1"/>
</dbReference>
<evidence type="ECO:0000256" key="3">
    <source>
        <dbReference type="ARBA" id="ARBA00022833"/>
    </source>
</evidence>
<evidence type="ECO:0000256" key="2">
    <source>
        <dbReference type="ARBA" id="ARBA00022771"/>
    </source>
</evidence>
<dbReference type="InterPro" id="IPR017907">
    <property type="entry name" value="Znf_RING_CS"/>
</dbReference>
<comment type="caution">
    <text evidence="5">The sequence shown here is derived from an EMBL/GenBank/DDBJ whole genome shotgun (WGS) entry which is preliminary data.</text>
</comment>
<evidence type="ECO:0000256" key="4">
    <source>
        <dbReference type="SAM" id="MobiDB-lite"/>
    </source>
</evidence>
<name>A0A8H4NY68_9HYPO</name>
<dbReference type="OrthoDB" id="10009520at2759"/>
<organism evidence="5 6">
    <name type="scientific">Fusarium austroafricanum</name>
    <dbReference type="NCBI Taxonomy" id="2364996"/>
    <lineage>
        <taxon>Eukaryota</taxon>
        <taxon>Fungi</taxon>
        <taxon>Dikarya</taxon>
        <taxon>Ascomycota</taxon>
        <taxon>Pezizomycotina</taxon>
        <taxon>Sordariomycetes</taxon>
        <taxon>Hypocreomycetidae</taxon>
        <taxon>Hypocreales</taxon>
        <taxon>Nectriaceae</taxon>
        <taxon>Fusarium</taxon>
        <taxon>Fusarium concolor species complex</taxon>
    </lineage>
</organism>
<protein>
    <recommendedName>
        <fullName evidence="7">RING-type domain-containing protein</fullName>
    </recommendedName>
</protein>
<evidence type="ECO:0000313" key="6">
    <source>
        <dbReference type="Proteomes" id="UP000605986"/>
    </source>
</evidence>
<evidence type="ECO:0000256" key="1">
    <source>
        <dbReference type="ARBA" id="ARBA00022723"/>
    </source>
</evidence>
<dbReference type="PROSITE" id="PS00518">
    <property type="entry name" value="ZF_RING_1"/>
    <property type="match status" value="1"/>
</dbReference>
<keyword evidence="6" id="KW-1185">Reference proteome</keyword>
<dbReference type="Proteomes" id="UP000605986">
    <property type="component" value="Unassembled WGS sequence"/>
</dbReference>
<keyword evidence="1" id="KW-0479">Metal-binding</keyword>
<proteinExistence type="predicted"/>
<keyword evidence="2" id="KW-0863">Zinc-finger</keyword>
<gene>
    <name evidence="5" type="ORF">F53441_5048</name>
</gene>
<sequence length="264" mass="29031">MDTMDCESLKLVIQLQREDLNFLEHSSKGKRRAGELSDSDLALEACRHEIELLASQVYDQIMAASISRAVETDGALIREARLAEEQAARDHEFAIRLSTDPNARAGPAAPEGKKTKECTDESDDDLINVLKSINLGNDQSLGQSESSSWAASRQPSKTRECIACGDQFSPLALSRSPCSHEYCRECLLSLISSSLQDESLFPPRCCGQNIPVKQGRWISAELVGQFRAKKLELETPNRTYCSEPSCSTFVPPAFIAAETATCLK</sequence>
<evidence type="ECO:0000313" key="5">
    <source>
        <dbReference type="EMBL" id="KAF4452115.1"/>
    </source>
</evidence>
<feature type="region of interest" description="Disordered" evidence="4">
    <location>
        <begin position="101"/>
        <end position="120"/>
    </location>
</feature>
<reference evidence="5" key="1">
    <citation type="submission" date="2020-01" db="EMBL/GenBank/DDBJ databases">
        <title>Identification and distribution of gene clusters putatively required for synthesis of sphingolipid metabolism inhibitors in phylogenetically diverse species of the filamentous fungus Fusarium.</title>
        <authorList>
            <person name="Kim H.-S."/>
            <person name="Busman M."/>
            <person name="Brown D.W."/>
            <person name="Divon H."/>
            <person name="Uhlig S."/>
            <person name="Proctor R.H."/>
        </authorList>
    </citation>
    <scope>NUCLEOTIDE SEQUENCE</scope>
    <source>
        <strain evidence="5">NRRL 53441</strain>
    </source>
</reference>
<dbReference type="EMBL" id="JAADJG010000200">
    <property type="protein sequence ID" value="KAF4452115.1"/>
    <property type="molecule type" value="Genomic_DNA"/>
</dbReference>
<accession>A0A8H4NY68</accession>
<dbReference type="AlphaFoldDB" id="A0A8H4NY68"/>
<dbReference type="GO" id="GO:0008270">
    <property type="term" value="F:zinc ion binding"/>
    <property type="evidence" value="ECO:0007669"/>
    <property type="project" value="UniProtKB-KW"/>
</dbReference>
<evidence type="ECO:0008006" key="7">
    <source>
        <dbReference type="Google" id="ProtNLM"/>
    </source>
</evidence>